<dbReference type="EMBL" id="JAVRJZ010000108">
    <property type="protein sequence ID" value="KAK2703268.1"/>
    <property type="molecule type" value="Genomic_DNA"/>
</dbReference>
<proteinExistence type="predicted"/>
<protein>
    <submittedName>
        <fullName evidence="1">Uncharacterized protein</fullName>
    </submittedName>
</protein>
<sequence length="133" mass="14992">MAVENLLVDELLADDGIVVAASRLVSGLKDEETYLRNYCGTSHPGLAFIRNISDSFGRKQCLMILIADISCSSKYFVLVNVRLKTGQWPTVPQKPQIKHDMKSKGSPIRLFFMSRFGASLKKLTNFRIQDCMF</sequence>
<reference evidence="1" key="1">
    <citation type="submission" date="2023-07" db="EMBL/GenBank/DDBJ databases">
        <title>Chromosome-level genome assembly of Artemia franciscana.</title>
        <authorList>
            <person name="Jo E."/>
        </authorList>
    </citation>
    <scope>NUCLEOTIDE SEQUENCE</scope>
    <source>
        <tissue evidence="1">Whole body</tissue>
    </source>
</reference>
<evidence type="ECO:0000313" key="2">
    <source>
        <dbReference type="Proteomes" id="UP001187531"/>
    </source>
</evidence>
<organism evidence="1 2">
    <name type="scientific">Artemia franciscana</name>
    <name type="common">Brine shrimp</name>
    <name type="synonym">Artemia sanfranciscana</name>
    <dbReference type="NCBI Taxonomy" id="6661"/>
    <lineage>
        <taxon>Eukaryota</taxon>
        <taxon>Metazoa</taxon>
        <taxon>Ecdysozoa</taxon>
        <taxon>Arthropoda</taxon>
        <taxon>Crustacea</taxon>
        <taxon>Branchiopoda</taxon>
        <taxon>Anostraca</taxon>
        <taxon>Artemiidae</taxon>
        <taxon>Artemia</taxon>
    </lineage>
</organism>
<evidence type="ECO:0000313" key="1">
    <source>
        <dbReference type="EMBL" id="KAK2703268.1"/>
    </source>
</evidence>
<accession>A0AA88H2V0</accession>
<gene>
    <name evidence="1" type="ORF">QYM36_018228</name>
</gene>
<comment type="caution">
    <text evidence="1">The sequence shown here is derived from an EMBL/GenBank/DDBJ whole genome shotgun (WGS) entry which is preliminary data.</text>
</comment>
<name>A0AA88H2V0_ARTSF</name>
<keyword evidence="2" id="KW-1185">Reference proteome</keyword>
<dbReference type="Proteomes" id="UP001187531">
    <property type="component" value="Unassembled WGS sequence"/>
</dbReference>
<dbReference type="AlphaFoldDB" id="A0AA88H2V0"/>